<dbReference type="InterPro" id="IPR006109">
    <property type="entry name" value="G3P_DH_NAD-dep_C"/>
</dbReference>
<keyword evidence="15" id="KW-1185">Reference proteome</keyword>
<dbReference type="GO" id="GO:0005829">
    <property type="term" value="C:cytosol"/>
    <property type="evidence" value="ECO:0007669"/>
    <property type="project" value="TreeGrafter"/>
</dbReference>
<dbReference type="InterPro" id="IPR036291">
    <property type="entry name" value="NAD(P)-bd_dom_sf"/>
</dbReference>
<feature type="domain" description="Glycerol-3-phosphate dehydrogenase NAD-dependent C-terminal" evidence="13">
    <location>
        <begin position="122"/>
        <end position="256"/>
    </location>
</feature>
<protein>
    <recommendedName>
        <fullName evidence="11">Glycerol-3-phosphate dehydrogenase</fullName>
        <ecNumber evidence="11">1.1.1.94</ecNumber>
    </recommendedName>
</protein>
<organism evidence="14 15">
    <name type="scientific">Litoreibacter roseus</name>
    <dbReference type="NCBI Taxonomy" id="2601869"/>
    <lineage>
        <taxon>Bacteria</taxon>
        <taxon>Pseudomonadati</taxon>
        <taxon>Pseudomonadota</taxon>
        <taxon>Alphaproteobacteria</taxon>
        <taxon>Rhodobacterales</taxon>
        <taxon>Roseobacteraceae</taxon>
        <taxon>Litoreibacter</taxon>
    </lineage>
</organism>
<dbReference type="NCBIfam" id="NF000940">
    <property type="entry name" value="PRK00094.1-2"/>
    <property type="match status" value="1"/>
</dbReference>
<feature type="active site" description="Proton acceptor" evidence="7">
    <location>
        <position position="133"/>
    </location>
</feature>
<dbReference type="SUPFAM" id="SSF48179">
    <property type="entry name" value="6-phosphogluconate dehydrogenase C-terminal domain-like"/>
    <property type="match status" value="1"/>
</dbReference>
<proteinExistence type="inferred from homology"/>
<reference evidence="14 15" key="1">
    <citation type="submission" date="2019-12" db="EMBL/GenBank/DDBJ databases">
        <title>Litoreibacter badius sp. nov., a novel bacteriochlorophyll a-containing bacterium in the genus Litoreibacter.</title>
        <authorList>
            <person name="Kanamuro M."/>
            <person name="Takabe Y."/>
            <person name="Mori K."/>
            <person name="Takaichi S."/>
            <person name="Hanada S."/>
        </authorList>
    </citation>
    <scope>NUCLEOTIDE SEQUENCE [LARGE SCALE GENOMIC DNA]</scope>
    <source>
        <strain evidence="14 15">K6</strain>
    </source>
</reference>
<dbReference type="PANTHER" id="PTHR11728:SF1">
    <property type="entry name" value="GLYCEROL-3-PHOSPHATE DEHYDROGENASE [NAD(+)] 2, CHLOROPLASTIC"/>
    <property type="match status" value="1"/>
</dbReference>
<dbReference type="InterPro" id="IPR008927">
    <property type="entry name" value="6-PGluconate_DH-like_C_sf"/>
</dbReference>
<dbReference type="PANTHER" id="PTHR11728">
    <property type="entry name" value="GLYCEROL-3-PHOSPHATE DEHYDROGENASE"/>
    <property type="match status" value="1"/>
</dbReference>
<dbReference type="SUPFAM" id="SSF51735">
    <property type="entry name" value="NAD(P)-binding Rossmann-fold domains"/>
    <property type="match status" value="1"/>
</dbReference>
<feature type="binding site" evidence="8">
    <location>
        <position position="51"/>
    </location>
    <ligand>
        <name>substrate</name>
    </ligand>
</feature>
<dbReference type="Proteomes" id="UP000436822">
    <property type="component" value="Unassembled WGS sequence"/>
</dbReference>
<dbReference type="EMBL" id="BLJE01000002">
    <property type="protein sequence ID" value="GFE64790.1"/>
    <property type="molecule type" value="Genomic_DNA"/>
</dbReference>
<dbReference type="UniPathway" id="UPA00940"/>
<evidence type="ECO:0000256" key="10">
    <source>
        <dbReference type="RuleBase" id="RU000437"/>
    </source>
</evidence>
<comment type="caution">
    <text evidence="14">The sequence shown here is derived from an EMBL/GenBank/DDBJ whole genome shotgun (WGS) entry which is preliminary data.</text>
</comment>
<evidence type="ECO:0000256" key="2">
    <source>
        <dbReference type="ARBA" id="ARBA00022516"/>
    </source>
</evidence>
<dbReference type="PRINTS" id="PR00077">
    <property type="entry name" value="GPDHDRGNASE"/>
</dbReference>
<dbReference type="GO" id="GO:0051287">
    <property type="term" value="F:NAD binding"/>
    <property type="evidence" value="ECO:0007669"/>
    <property type="project" value="InterPro"/>
</dbReference>
<sequence>MPGVTLPDTIRVTDLLETEPDDILLLCVPMQTLSDFLERHQPKASLVACCKGIDLKTGHGPTKIMASHANGPTAILTGPSFASDIASGLPTALTLASSDVSFGETLQHALSTDALRLYLSDDPRGAELGGALKNVIAIACGICMGAKLGESARAALMTRGFAEMQRIAVALGASTETLAGLAGFGDLALTCTSSQSRNFSFGYALGAGTTQPDATTEGRATSRAVVKLAAQHGVDMPIANAVAGMVEGRTSLEDALDALLSRPLGKE</sequence>
<keyword evidence="9 10" id="KW-0520">NAD</keyword>
<dbReference type="Gene3D" id="3.40.50.720">
    <property type="entry name" value="NAD(P)-binding Rossmann-like Domain"/>
    <property type="match status" value="1"/>
</dbReference>
<evidence type="ECO:0000256" key="8">
    <source>
        <dbReference type="PIRSR" id="PIRSR000114-2"/>
    </source>
</evidence>
<dbReference type="AlphaFoldDB" id="A0A6N6JG53"/>
<evidence type="ECO:0000313" key="14">
    <source>
        <dbReference type="EMBL" id="GFE64790.1"/>
    </source>
</evidence>
<dbReference type="GO" id="GO:0005975">
    <property type="term" value="P:carbohydrate metabolic process"/>
    <property type="evidence" value="ECO:0007669"/>
    <property type="project" value="InterPro"/>
</dbReference>
<dbReference type="Gene3D" id="1.10.1040.10">
    <property type="entry name" value="N-(1-d-carboxylethyl)-l-norvaline Dehydrogenase, domain 2"/>
    <property type="match status" value="1"/>
</dbReference>
<dbReference type="GO" id="GO:0047952">
    <property type="term" value="F:glycerol-3-phosphate dehydrogenase [NAD(P)+] activity"/>
    <property type="evidence" value="ECO:0007669"/>
    <property type="project" value="UniProtKB-EC"/>
</dbReference>
<accession>A0A6N6JG53</accession>
<keyword evidence="3 10" id="KW-0560">Oxidoreductase</keyword>
<dbReference type="PROSITE" id="PS00957">
    <property type="entry name" value="NAD_G3PDH"/>
    <property type="match status" value="1"/>
</dbReference>
<feature type="binding site" evidence="9">
    <location>
        <position position="197"/>
    </location>
    <ligand>
        <name>NAD(+)</name>
        <dbReference type="ChEBI" id="CHEBI:57540"/>
    </ligand>
</feature>
<evidence type="ECO:0000259" key="12">
    <source>
        <dbReference type="Pfam" id="PF01210"/>
    </source>
</evidence>
<evidence type="ECO:0000256" key="11">
    <source>
        <dbReference type="RuleBase" id="RU000439"/>
    </source>
</evidence>
<evidence type="ECO:0000256" key="5">
    <source>
        <dbReference type="ARBA" id="ARBA00023209"/>
    </source>
</evidence>
<dbReference type="InterPro" id="IPR011128">
    <property type="entry name" value="G3P_DH_NAD-dep_N"/>
</dbReference>
<evidence type="ECO:0000313" key="15">
    <source>
        <dbReference type="Proteomes" id="UP000436822"/>
    </source>
</evidence>
<comment type="catalytic activity">
    <reaction evidence="11">
        <text>sn-glycerol 3-phosphate + NADP(+) = dihydroxyacetone phosphate + NADPH + H(+)</text>
        <dbReference type="Rhea" id="RHEA:11096"/>
        <dbReference type="ChEBI" id="CHEBI:15378"/>
        <dbReference type="ChEBI" id="CHEBI:57597"/>
        <dbReference type="ChEBI" id="CHEBI:57642"/>
        <dbReference type="ChEBI" id="CHEBI:57783"/>
        <dbReference type="ChEBI" id="CHEBI:58349"/>
        <dbReference type="EC" id="1.1.1.94"/>
    </reaction>
</comment>
<dbReference type="InterPro" id="IPR006168">
    <property type="entry name" value="G3P_DH_NAD-dep"/>
</dbReference>
<dbReference type="InterPro" id="IPR013328">
    <property type="entry name" value="6PGD_dom2"/>
</dbReference>
<dbReference type="Pfam" id="PF01210">
    <property type="entry name" value="NAD_Gly3P_dh_N"/>
    <property type="match status" value="1"/>
</dbReference>
<dbReference type="EC" id="1.1.1.94" evidence="11"/>
<dbReference type="Pfam" id="PF07479">
    <property type="entry name" value="NAD_Gly3P_dh_C"/>
    <property type="match status" value="1"/>
</dbReference>
<evidence type="ECO:0000256" key="7">
    <source>
        <dbReference type="PIRSR" id="PIRSR000114-1"/>
    </source>
</evidence>
<gene>
    <name evidence="14" type="primary">gpsA</name>
    <name evidence="14" type="ORF">KIN_18640</name>
</gene>
<keyword evidence="2" id="KW-0444">Lipid biosynthesis</keyword>
<feature type="domain" description="Glycerol-3-phosphate dehydrogenase NAD-dependent N-terminal" evidence="12">
    <location>
        <begin position="1"/>
        <end position="101"/>
    </location>
</feature>
<keyword evidence="5" id="KW-0594">Phospholipid biosynthesis</keyword>
<dbReference type="GO" id="GO:0008654">
    <property type="term" value="P:phospholipid biosynthetic process"/>
    <property type="evidence" value="ECO:0007669"/>
    <property type="project" value="UniProtKB-KW"/>
</dbReference>
<keyword evidence="4" id="KW-0443">Lipid metabolism</keyword>
<evidence type="ECO:0000259" key="13">
    <source>
        <dbReference type="Pfam" id="PF07479"/>
    </source>
</evidence>
<feature type="binding site" evidence="9">
    <location>
        <position position="82"/>
    </location>
    <ligand>
        <name>NAD(+)</name>
        <dbReference type="ChEBI" id="CHEBI:57540"/>
    </ligand>
</feature>
<dbReference type="NCBIfam" id="NF000942">
    <property type="entry name" value="PRK00094.1-4"/>
    <property type="match status" value="1"/>
</dbReference>
<comment type="similarity">
    <text evidence="1 10">Belongs to the NAD-dependent glycerol-3-phosphate dehydrogenase family.</text>
</comment>
<evidence type="ECO:0000256" key="6">
    <source>
        <dbReference type="ARBA" id="ARBA00023264"/>
    </source>
</evidence>
<evidence type="ECO:0000256" key="1">
    <source>
        <dbReference type="ARBA" id="ARBA00011009"/>
    </source>
</evidence>
<evidence type="ECO:0000256" key="3">
    <source>
        <dbReference type="ARBA" id="ARBA00023002"/>
    </source>
</evidence>
<evidence type="ECO:0000256" key="4">
    <source>
        <dbReference type="ARBA" id="ARBA00023098"/>
    </source>
</evidence>
<dbReference type="PIRSF" id="PIRSF000114">
    <property type="entry name" value="Glycerol-3-P_dh"/>
    <property type="match status" value="1"/>
</dbReference>
<dbReference type="GO" id="GO:0006650">
    <property type="term" value="P:glycerophospholipid metabolic process"/>
    <property type="evidence" value="ECO:0007669"/>
    <property type="project" value="UniProtKB-UniPathway"/>
</dbReference>
<evidence type="ECO:0000256" key="9">
    <source>
        <dbReference type="PIRSR" id="PIRSR000114-3"/>
    </source>
</evidence>
<name>A0A6N6JG53_9RHOB</name>
<keyword evidence="6" id="KW-1208">Phospholipid metabolism</keyword>
<dbReference type="GO" id="GO:0046168">
    <property type="term" value="P:glycerol-3-phosphate catabolic process"/>
    <property type="evidence" value="ECO:0007669"/>
    <property type="project" value="InterPro"/>
</dbReference>
<feature type="binding site" evidence="8">
    <location>
        <begin position="197"/>
        <end position="198"/>
    </location>
    <ligand>
        <name>substrate</name>
    </ligand>
</feature>